<protein>
    <submittedName>
        <fullName evidence="1">Uncharacterized protein</fullName>
    </submittedName>
</protein>
<keyword evidence="2" id="KW-1185">Reference proteome</keyword>
<sequence>MWMGVPAVGVYDAAVYSWTDISYVYVTCKRSVDLGGRLGCAAIERSRSGILAPYVSSNSPGPPFFVGMEQYRSYRNTDLSRPTLT</sequence>
<dbReference type="Proteomes" id="UP000807469">
    <property type="component" value="Unassembled WGS sequence"/>
</dbReference>
<evidence type="ECO:0000313" key="2">
    <source>
        <dbReference type="Proteomes" id="UP000807469"/>
    </source>
</evidence>
<reference evidence="1" key="1">
    <citation type="submission" date="2020-11" db="EMBL/GenBank/DDBJ databases">
        <authorList>
            <consortium name="DOE Joint Genome Institute"/>
            <person name="Ahrendt S."/>
            <person name="Riley R."/>
            <person name="Andreopoulos W."/>
            <person name="Labutti K."/>
            <person name="Pangilinan J."/>
            <person name="Ruiz-Duenas F.J."/>
            <person name="Barrasa J.M."/>
            <person name="Sanchez-Garcia M."/>
            <person name="Camarero S."/>
            <person name="Miyauchi S."/>
            <person name="Serrano A."/>
            <person name="Linde D."/>
            <person name="Babiker R."/>
            <person name="Drula E."/>
            <person name="Ayuso-Fernandez I."/>
            <person name="Pacheco R."/>
            <person name="Padilla G."/>
            <person name="Ferreira P."/>
            <person name="Barriuso J."/>
            <person name="Kellner H."/>
            <person name="Castanera R."/>
            <person name="Alfaro M."/>
            <person name="Ramirez L."/>
            <person name="Pisabarro A.G."/>
            <person name="Kuo A."/>
            <person name="Tritt A."/>
            <person name="Lipzen A."/>
            <person name="He G."/>
            <person name="Yan M."/>
            <person name="Ng V."/>
            <person name="Cullen D."/>
            <person name="Martin F."/>
            <person name="Rosso M.-N."/>
            <person name="Henrissat B."/>
            <person name="Hibbett D."/>
            <person name="Martinez A.T."/>
            <person name="Grigoriev I.V."/>
        </authorList>
    </citation>
    <scope>NUCLEOTIDE SEQUENCE</scope>
    <source>
        <strain evidence="1">CIRM-BRFM 674</strain>
    </source>
</reference>
<dbReference type="EMBL" id="MU155263">
    <property type="protein sequence ID" value="KAF9477356.1"/>
    <property type="molecule type" value="Genomic_DNA"/>
</dbReference>
<name>A0A9P5YY79_9AGAR</name>
<proteinExistence type="predicted"/>
<evidence type="ECO:0000313" key="1">
    <source>
        <dbReference type="EMBL" id="KAF9477356.1"/>
    </source>
</evidence>
<dbReference type="AlphaFoldDB" id="A0A9P5YY79"/>
<comment type="caution">
    <text evidence="1">The sequence shown here is derived from an EMBL/GenBank/DDBJ whole genome shotgun (WGS) entry which is preliminary data.</text>
</comment>
<accession>A0A9P5YY79</accession>
<gene>
    <name evidence="1" type="ORF">BDN70DRAFT_112564</name>
</gene>
<organism evidence="1 2">
    <name type="scientific">Pholiota conissans</name>
    <dbReference type="NCBI Taxonomy" id="109636"/>
    <lineage>
        <taxon>Eukaryota</taxon>
        <taxon>Fungi</taxon>
        <taxon>Dikarya</taxon>
        <taxon>Basidiomycota</taxon>
        <taxon>Agaricomycotina</taxon>
        <taxon>Agaricomycetes</taxon>
        <taxon>Agaricomycetidae</taxon>
        <taxon>Agaricales</taxon>
        <taxon>Agaricineae</taxon>
        <taxon>Strophariaceae</taxon>
        <taxon>Pholiota</taxon>
    </lineage>
</organism>